<dbReference type="CDD" id="cd00223">
    <property type="entry name" value="TOPRIM_TopoIIB_SPO"/>
    <property type="match status" value="1"/>
</dbReference>
<comment type="caution">
    <text evidence="14">The sequence shown here is derived from an EMBL/GenBank/DDBJ whole genome shotgun (WGS) entry which is preliminary data.</text>
</comment>
<evidence type="ECO:0000256" key="2">
    <source>
        <dbReference type="ARBA" id="ARBA00001946"/>
    </source>
</evidence>
<keyword evidence="10" id="KW-0238">DNA-binding</keyword>
<dbReference type="GO" id="GO:0000706">
    <property type="term" value="P:meiotic DNA double-strand break processing"/>
    <property type="evidence" value="ECO:0007669"/>
    <property type="project" value="TreeGrafter"/>
</dbReference>
<feature type="domain" description="RING-type" evidence="13">
    <location>
        <begin position="92"/>
        <end position="132"/>
    </location>
</feature>
<evidence type="ECO:0000256" key="7">
    <source>
        <dbReference type="ARBA" id="ARBA00022833"/>
    </source>
</evidence>
<evidence type="ECO:0000256" key="6">
    <source>
        <dbReference type="ARBA" id="ARBA00022771"/>
    </source>
</evidence>
<dbReference type="InterPro" id="IPR013083">
    <property type="entry name" value="Znf_RING/FYVE/PHD"/>
</dbReference>
<comment type="catalytic activity">
    <reaction evidence="1">
        <text>ATP-dependent breakage, passage and rejoining of double-stranded DNA.</text>
        <dbReference type="EC" id="5.6.2.2"/>
    </reaction>
</comment>
<evidence type="ECO:0000256" key="3">
    <source>
        <dbReference type="ARBA" id="ARBA00006559"/>
    </source>
</evidence>
<dbReference type="InterPro" id="IPR034136">
    <property type="entry name" value="TOPRIM_Topo6A/Spo11"/>
</dbReference>
<evidence type="ECO:0000256" key="12">
    <source>
        <dbReference type="PROSITE-ProRule" id="PRU00175"/>
    </source>
</evidence>
<dbReference type="Pfam" id="PF13920">
    <property type="entry name" value="zf-C3HC4_3"/>
    <property type="match status" value="1"/>
</dbReference>
<accession>A0A8J5D1D8</accession>
<dbReference type="SUPFAM" id="SSF57850">
    <property type="entry name" value="RING/U-box"/>
    <property type="match status" value="1"/>
</dbReference>
<dbReference type="GO" id="GO:0003918">
    <property type="term" value="F:DNA topoisomerase type II (double strand cut, ATP-hydrolyzing) activity"/>
    <property type="evidence" value="ECO:0007669"/>
    <property type="project" value="UniProtKB-EC"/>
</dbReference>
<dbReference type="InterPro" id="IPR001841">
    <property type="entry name" value="Znf_RING"/>
</dbReference>
<evidence type="ECO:0000313" key="14">
    <source>
        <dbReference type="EMBL" id="KAG0728221.1"/>
    </source>
</evidence>
<dbReference type="PANTHER" id="PTHR10848">
    <property type="entry name" value="MEIOTIC RECOMBINATION PROTEIN SPO11"/>
    <property type="match status" value="1"/>
</dbReference>
<dbReference type="InterPro" id="IPR036078">
    <property type="entry name" value="Spo11/TopoVI_A_sf"/>
</dbReference>
<dbReference type="InterPro" id="IPR013049">
    <property type="entry name" value="Spo11/TopoVI_A_N"/>
</dbReference>
<dbReference type="Gene3D" id="3.40.1360.10">
    <property type="match status" value="1"/>
</dbReference>
<evidence type="ECO:0000256" key="9">
    <source>
        <dbReference type="ARBA" id="ARBA00023029"/>
    </source>
</evidence>
<dbReference type="SUPFAM" id="SSF56726">
    <property type="entry name" value="DNA topoisomerase IV, alpha subunit"/>
    <property type="match status" value="1"/>
</dbReference>
<keyword evidence="5" id="KW-0479">Metal-binding</keyword>
<dbReference type="PANTHER" id="PTHR10848:SF0">
    <property type="entry name" value="MEIOTIC RECOMBINATION PROTEIN SPO11"/>
    <property type="match status" value="1"/>
</dbReference>
<keyword evidence="6 12" id="KW-0863">Zinc-finger</keyword>
<dbReference type="GO" id="GO:0008270">
    <property type="term" value="F:zinc ion binding"/>
    <property type="evidence" value="ECO:0007669"/>
    <property type="project" value="UniProtKB-KW"/>
</dbReference>
<dbReference type="GO" id="GO:0000228">
    <property type="term" value="C:nuclear chromosome"/>
    <property type="evidence" value="ECO:0007669"/>
    <property type="project" value="TreeGrafter"/>
</dbReference>
<dbReference type="Pfam" id="PF04406">
    <property type="entry name" value="TP6A_N"/>
    <property type="match status" value="1"/>
</dbReference>
<dbReference type="Proteomes" id="UP000770661">
    <property type="component" value="Unassembled WGS sequence"/>
</dbReference>
<sequence>MTWRLDRGLNISRSRKKAYETVLERRNACKEKYARGEYSHMQFISAVAYTMDTHHLLLETTPSRDGEESDDADDVAVDQENQASQQHNHRLCAVCLAPRERTICFRLCNHAQVCPGCSNVMEAMGNPCPVCRVPVQEDVYYENVGLYRTQNTLDRAFEDLTRMLGVPRRALHLTTTGKGLVGAAWLTPPMTGLWWMCLRLGMVCVHVFAGVGVPECVVGLTGLQTEARYVLVVEKDATFQKLMETHFLRSFGPAILVTGKGYPDIATRQLVHRLWRDLYLPVLALTDADPYGLHIAAVYKFGALFLSRPPAPSVCLHAPSSTQAPDHPSRRTVCTATPAWDWLGRDGGPLFVLVQTTTYN</sequence>
<evidence type="ECO:0000256" key="1">
    <source>
        <dbReference type="ARBA" id="ARBA00000185"/>
    </source>
</evidence>
<evidence type="ECO:0000313" key="15">
    <source>
        <dbReference type="Proteomes" id="UP000770661"/>
    </source>
</evidence>
<dbReference type="EC" id="5.6.2.2" evidence="4"/>
<evidence type="ECO:0000256" key="5">
    <source>
        <dbReference type="ARBA" id="ARBA00022723"/>
    </source>
</evidence>
<dbReference type="GO" id="GO:0007131">
    <property type="term" value="P:reciprocal meiotic recombination"/>
    <property type="evidence" value="ECO:0007669"/>
    <property type="project" value="TreeGrafter"/>
</dbReference>
<dbReference type="InterPro" id="IPR002815">
    <property type="entry name" value="Spo11/TopoVI_A"/>
</dbReference>
<keyword evidence="11" id="KW-0413">Isomerase</keyword>
<dbReference type="GO" id="GO:0005524">
    <property type="term" value="F:ATP binding"/>
    <property type="evidence" value="ECO:0007669"/>
    <property type="project" value="InterPro"/>
</dbReference>
<reference evidence="14" key="1">
    <citation type="submission" date="2020-07" db="EMBL/GenBank/DDBJ databases">
        <title>The High-quality genome of the commercially important snow crab, Chionoecetes opilio.</title>
        <authorList>
            <person name="Jeong J.-H."/>
            <person name="Ryu S."/>
        </authorList>
    </citation>
    <scope>NUCLEOTIDE SEQUENCE</scope>
    <source>
        <strain evidence="14">MADBK_172401_WGS</strain>
        <tissue evidence="14">Digestive gland</tissue>
    </source>
</reference>
<evidence type="ECO:0000256" key="11">
    <source>
        <dbReference type="ARBA" id="ARBA00023235"/>
    </source>
</evidence>
<dbReference type="GO" id="GO:0003677">
    <property type="term" value="F:DNA binding"/>
    <property type="evidence" value="ECO:0007669"/>
    <property type="project" value="UniProtKB-KW"/>
</dbReference>
<dbReference type="AlphaFoldDB" id="A0A8J5D1D8"/>
<evidence type="ECO:0000256" key="4">
    <source>
        <dbReference type="ARBA" id="ARBA00012895"/>
    </source>
</evidence>
<dbReference type="Gene3D" id="3.30.40.10">
    <property type="entry name" value="Zinc/RING finger domain, C3HC4 (zinc finger)"/>
    <property type="match status" value="1"/>
</dbReference>
<keyword evidence="7" id="KW-0862">Zinc</keyword>
<dbReference type="OrthoDB" id="5377392at2759"/>
<organism evidence="14 15">
    <name type="scientific">Chionoecetes opilio</name>
    <name type="common">Atlantic snow crab</name>
    <name type="synonym">Cancer opilio</name>
    <dbReference type="NCBI Taxonomy" id="41210"/>
    <lineage>
        <taxon>Eukaryota</taxon>
        <taxon>Metazoa</taxon>
        <taxon>Ecdysozoa</taxon>
        <taxon>Arthropoda</taxon>
        <taxon>Crustacea</taxon>
        <taxon>Multicrustacea</taxon>
        <taxon>Malacostraca</taxon>
        <taxon>Eumalacostraca</taxon>
        <taxon>Eucarida</taxon>
        <taxon>Decapoda</taxon>
        <taxon>Pleocyemata</taxon>
        <taxon>Brachyura</taxon>
        <taxon>Eubrachyura</taxon>
        <taxon>Majoidea</taxon>
        <taxon>Majidae</taxon>
        <taxon>Chionoecetes</taxon>
    </lineage>
</organism>
<name>A0A8J5D1D8_CHIOP</name>
<comment type="cofactor">
    <cofactor evidence="2">
        <name>Mg(2+)</name>
        <dbReference type="ChEBI" id="CHEBI:18420"/>
    </cofactor>
</comment>
<keyword evidence="9" id="KW-0799">Topoisomerase</keyword>
<comment type="similarity">
    <text evidence="3">Belongs to the TOP6A family.</text>
</comment>
<gene>
    <name evidence="14" type="primary">Spo11</name>
    <name evidence="14" type="ORF">GWK47_003783</name>
</gene>
<evidence type="ECO:0000259" key="13">
    <source>
        <dbReference type="PROSITE" id="PS50089"/>
    </source>
</evidence>
<protein>
    <recommendedName>
        <fullName evidence="4">DNA topoisomerase (ATP-hydrolyzing)</fullName>
        <ecNumber evidence="4">5.6.2.2</ecNumber>
    </recommendedName>
</protein>
<dbReference type="PRINTS" id="PR01550">
    <property type="entry name" value="TOP6AFAMILY"/>
</dbReference>
<proteinExistence type="inferred from homology"/>
<evidence type="ECO:0000256" key="8">
    <source>
        <dbReference type="ARBA" id="ARBA00022842"/>
    </source>
</evidence>
<dbReference type="Pfam" id="PF21180">
    <property type="entry name" value="TOP6A-Spo11_Toprim"/>
    <property type="match status" value="1"/>
</dbReference>
<dbReference type="EMBL" id="JACEEZ010002471">
    <property type="protein sequence ID" value="KAG0728221.1"/>
    <property type="molecule type" value="Genomic_DNA"/>
</dbReference>
<evidence type="ECO:0000256" key="10">
    <source>
        <dbReference type="ARBA" id="ARBA00023125"/>
    </source>
</evidence>
<dbReference type="PROSITE" id="PS50089">
    <property type="entry name" value="ZF_RING_2"/>
    <property type="match status" value="1"/>
</dbReference>
<dbReference type="GO" id="GO:0042138">
    <property type="term" value="P:meiotic DNA double-strand break formation"/>
    <property type="evidence" value="ECO:0007669"/>
    <property type="project" value="TreeGrafter"/>
</dbReference>
<keyword evidence="8" id="KW-0460">Magnesium</keyword>
<keyword evidence="15" id="KW-1185">Reference proteome</keyword>